<name>A0ACB8FAS2_9SAUR</name>
<sequence>MLADEMIRDQLEEKTNIPRVRERLLLESELSLGKAMIIANQIEAALSDIDMVHLGTGGGIEKVKQLQKEQKLTQDTTEELKKLWRLPFAVRDAVSEELKKLVQKDIIEKMESSEWVSPEMLIDLLPSCRSCPGRSPRRLTLHQTQWSPARPLGLHRPDETHAV</sequence>
<evidence type="ECO:0000313" key="1">
    <source>
        <dbReference type="EMBL" id="KAH8001929.1"/>
    </source>
</evidence>
<accession>A0ACB8FAS2</accession>
<evidence type="ECO:0000313" key="2">
    <source>
        <dbReference type="Proteomes" id="UP000827872"/>
    </source>
</evidence>
<comment type="caution">
    <text evidence="1">The sequence shown here is derived from an EMBL/GenBank/DDBJ whole genome shotgun (WGS) entry which is preliminary data.</text>
</comment>
<reference evidence="1" key="1">
    <citation type="submission" date="2021-08" db="EMBL/GenBank/DDBJ databases">
        <title>The first chromosome-level gecko genome reveals the dynamic sex chromosomes of Neotropical dwarf geckos (Sphaerodactylidae: Sphaerodactylus).</title>
        <authorList>
            <person name="Pinto B.J."/>
            <person name="Keating S.E."/>
            <person name="Gamble T."/>
        </authorList>
    </citation>
    <scope>NUCLEOTIDE SEQUENCE</scope>
    <source>
        <strain evidence="1">TG3544</strain>
    </source>
</reference>
<dbReference type="Proteomes" id="UP000827872">
    <property type="component" value="Linkage Group LG08"/>
</dbReference>
<protein>
    <submittedName>
        <fullName evidence="1">Uncharacterized protein</fullName>
    </submittedName>
</protein>
<organism evidence="1 2">
    <name type="scientific">Sphaerodactylus townsendi</name>
    <dbReference type="NCBI Taxonomy" id="933632"/>
    <lineage>
        <taxon>Eukaryota</taxon>
        <taxon>Metazoa</taxon>
        <taxon>Chordata</taxon>
        <taxon>Craniata</taxon>
        <taxon>Vertebrata</taxon>
        <taxon>Euteleostomi</taxon>
        <taxon>Lepidosauria</taxon>
        <taxon>Squamata</taxon>
        <taxon>Bifurcata</taxon>
        <taxon>Gekkota</taxon>
        <taxon>Sphaerodactylidae</taxon>
        <taxon>Sphaerodactylus</taxon>
    </lineage>
</organism>
<keyword evidence="2" id="KW-1185">Reference proteome</keyword>
<gene>
    <name evidence="1" type="ORF">K3G42_018652</name>
</gene>
<proteinExistence type="predicted"/>
<dbReference type="EMBL" id="CM037621">
    <property type="protein sequence ID" value="KAH8001929.1"/>
    <property type="molecule type" value="Genomic_DNA"/>
</dbReference>